<dbReference type="PANTHER" id="PTHR43124:SF8">
    <property type="entry name" value="INNER MEMBRANE TRANSPORT PROTEIN YDHP"/>
    <property type="match status" value="1"/>
</dbReference>
<gene>
    <name evidence="8" type="ORF">GXX48_13260</name>
</gene>
<dbReference type="PANTHER" id="PTHR43124">
    <property type="entry name" value="PURINE EFFLUX PUMP PBUE"/>
    <property type="match status" value="1"/>
</dbReference>
<keyword evidence="2" id="KW-1003">Cell membrane</keyword>
<name>A0A7V6PCQ9_9HYPH</name>
<keyword evidence="5 6" id="KW-0472">Membrane</keyword>
<dbReference type="GO" id="GO:0022857">
    <property type="term" value="F:transmembrane transporter activity"/>
    <property type="evidence" value="ECO:0007669"/>
    <property type="project" value="InterPro"/>
</dbReference>
<feature type="transmembrane region" description="Helical" evidence="6">
    <location>
        <begin position="120"/>
        <end position="145"/>
    </location>
</feature>
<feature type="transmembrane region" description="Helical" evidence="6">
    <location>
        <begin position="95"/>
        <end position="114"/>
    </location>
</feature>
<dbReference type="Pfam" id="PF07690">
    <property type="entry name" value="MFS_1"/>
    <property type="match status" value="1"/>
</dbReference>
<dbReference type="InterPro" id="IPR036259">
    <property type="entry name" value="MFS_trans_sf"/>
</dbReference>
<dbReference type="AlphaFoldDB" id="A0A7V6PCQ9"/>
<protein>
    <submittedName>
        <fullName evidence="8">MFS transporter</fullName>
    </submittedName>
</protein>
<feature type="transmembrane region" description="Helical" evidence="6">
    <location>
        <begin position="26"/>
        <end position="49"/>
    </location>
</feature>
<evidence type="ECO:0000256" key="3">
    <source>
        <dbReference type="ARBA" id="ARBA00022692"/>
    </source>
</evidence>
<reference evidence="8 9" key="1">
    <citation type="journal article" date="2020" name="Biotechnol. Biofuels">
        <title>New insights from the biogas microbiome by comprehensive genome-resolved metagenomics of nearly 1600 species originating from multiple anaerobic digesters.</title>
        <authorList>
            <person name="Campanaro S."/>
            <person name="Treu L."/>
            <person name="Rodriguez-R L.M."/>
            <person name="Kovalovszki A."/>
            <person name="Ziels R.M."/>
            <person name="Maus I."/>
            <person name="Zhu X."/>
            <person name="Kougias P.G."/>
            <person name="Basile A."/>
            <person name="Luo G."/>
            <person name="Schluter A."/>
            <person name="Konstantinidis K.T."/>
            <person name="Angelidaki I."/>
        </authorList>
    </citation>
    <scope>NUCLEOTIDE SEQUENCE [LARGE SCALE GENOMIC DNA]</scope>
    <source>
        <strain evidence="8">AS04akNAM_66</strain>
    </source>
</reference>
<dbReference type="SUPFAM" id="SSF103473">
    <property type="entry name" value="MFS general substrate transporter"/>
    <property type="match status" value="1"/>
</dbReference>
<feature type="transmembrane region" description="Helical" evidence="6">
    <location>
        <begin position="69"/>
        <end position="88"/>
    </location>
</feature>
<accession>A0A7V6PCQ9</accession>
<evidence type="ECO:0000259" key="7">
    <source>
        <dbReference type="PROSITE" id="PS50850"/>
    </source>
</evidence>
<evidence type="ECO:0000313" key="9">
    <source>
        <dbReference type="Proteomes" id="UP000551563"/>
    </source>
</evidence>
<dbReference type="Gene3D" id="1.20.1250.20">
    <property type="entry name" value="MFS general substrate transporter like domains"/>
    <property type="match status" value="1"/>
</dbReference>
<organism evidence="8 9">
    <name type="scientific">Brucella intermedia</name>
    <dbReference type="NCBI Taxonomy" id="94625"/>
    <lineage>
        <taxon>Bacteria</taxon>
        <taxon>Pseudomonadati</taxon>
        <taxon>Pseudomonadota</taxon>
        <taxon>Alphaproteobacteria</taxon>
        <taxon>Hyphomicrobiales</taxon>
        <taxon>Brucellaceae</taxon>
        <taxon>Brucella/Ochrobactrum group</taxon>
        <taxon>Brucella</taxon>
    </lineage>
</organism>
<feature type="non-terminal residue" evidence="8">
    <location>
        <position position="155"/>
    </location>
</feature>
<dbReference type="InterPro" id="IPR020846">
    <property type="entry name" value="MFS_dom"/>
</dbReference>
<evidence type="ECO:0000256" key="5">
    <source>
        <dbReference type="ARBA" id="ARBA00023136"/>
    </source>
</evidence>
<evidence type="ECO:0000256" key="4">
    <source>
        <dbReference type="ARBA" id="ARBA00022989"/>
    </source>
</evidence>
<evidence type="ECO:0000256" key="2">
    <source>
        <dbReference type="ARBA" id="ARBA00022475"/>
    </source>
</evidence>
<dbReference type="InterPro" id="IPR050189">
    <property type="entry name" value="MFS_Efflux_Transporters"/>
</dbReference>
<dbReference type="InterPro" id="IPR011701">
    <property type="entry name" value="MFS"/>
</dbReference>
<dbReference type="Proteomes" id="UP000551563">
    <property type="component" value="Unassembled WGS sequence"/>
</dbReference>
<keyword evidence="3 6" id="KW-0812">Transmembrane</keyword>
<dbReference type="PROSITE" id="PS50850">
    <property type="entry name" value="MFS"/>
    <property type="match status" value="1"/>
</dbReference>
<evidence type="ECO:0000256" key="6">
    <source>
        <dbReference type="SAM" id="Phobius"/>
    </source>
</evidence>
<dbReference type="EMBL" id="DUMN01000374">
    <property type="protein sequence ID" value="HHV68597.1"/>
    <property type="molecule type" value="Genomic_DNA"/>
</dbReference>
<evidence type="ECO:0000256" key="1">
    <source>
        <dbReference type="ARBA" id="ARBA00004651"/>
    </source>
</evidence>
<keyword evidence="4 6" id="KW-1133">Transmembrane helix</keyword>
<comment type="caution">
    <text evidence="8">The sequence shown here is derived from an EMBL/GenBank/DDBJ whole genome shotgun (WGS) entry which is preliminary data.</text>
</comment>
<feature type="domain" description="Major facilitator superfamily (MFS) profile" evidence="7">
    <location>
        <begin position="27"/>
        <end position="155"/>
    </location>
</feature>
<comment type="subcellular location">
    <subcellularLocation>
        <location evidence="1">Cell membrane</location>
        <topology evidence="1">Multi-pass membrane protein</topology>
    </subcellularLocation>
</comment>
<dbReference type="GO" id="GO:0005886">
    <property type="term" value="C:plasma membrane"/>
    <property type="evidence" value="ECO:0007669"/>
    <property type="project" value="UniProtKB-SubCell"/>
</dbReference>
<evidence type="ECO:0000313" key="8">
    <source>
        <dbReference type="EMBL" id="HHV68597.1"/>
    </source>
</evidence>
<sequence>MNDTCDSALAAEGVSASAQKARAIPLVVYCLSLGVFALTTSELMISGMLPSLQVAFDRSIADIGNLISLYALGMMIGGPLVTILFLALKIENKRGLLLLLVFYAAAQSVAASTSSFQVLLIARVLTGMAAATSFGLMLAITAQLVGPELRGRASS</sequence>
<proteinExistence type="predicted"/>